<organism evidence="9 10">
    <name type="scientific">Alkalilimnicola ehrlichii</name>
    <dbReference type="NCBI Taxonomy" id="351052"/>
    <lineage>
        <taxon>Bacteria</taxon>
        <taxon>Pseudomonadati</taxon>
        <taxon>Pseudomonadota</taxon>
        <taxon>Gammaproteobacteria</taxon>
        <taxon>Chromatiales</taxon>
        <taxon>Ectothiorhodospiraceae</taxon>
        <taxon>Alkalilimnicola</taxon>
    </lineage>
</organism>
<dbReference type="Gene3D" id="3.30.2010.10">
    <property type="entry name" value="Metalloproteases ('zincins'), catalytic domain"/>
    <property type="match status" value="1"/>
</dbReference>
<sequence length="264" mass="28495">MMYRVLTLVAVALILAACTTSPTGRTQLQLFPSEQIDEMGAAAFATIQEELPVSDDEAMTAYVTCVADQVTEQLDGEEGEIDWDVVLFDEPSPNAFALPGGRIGVHSGLLDVAQNQDQLATVIAHEVAHVLADHSNERISTAYATEAGLRAVEALAGDPSREQSQLMGLLGVGAQFGILLPFSRSQEREADIIGLDLMADAGFDPRESVRLWQNMAAAANGEPPEFLSTHPSHGRRMDDLQAGMPNAMTLYEEAREQGREPDCQ</sequence>
<keyword evidence="2" id="KW-0479">Metal-binding</keyword>
<evidence type="ECO:0000256" key="6">
    <source>
        <dbReference type="RuleBase" id="RU003983"/>
    </source>
</evidence>
<dbReference type="EMBL" id="NFZW01000017">
    <property type="protein sequence ID" value="RFA34096.1"/>
    <property type="molecule type" value="Genomic_DNA"/>
</dbReference>
<keyword evidence="1 6" id="KW-0645">Protease</keyword>
<reference evidence="10" key="1">
    <citation type="submission" date="2017-05" db="EMBL/GenBank/DDBJ databases">
        <authorList>
            <person name="Sharma S."/>
            <person name="Sidhu C."/>
            <person name="Pinnaka A.K."/>
        </authorList>
    </citation>
    <scope>NUCLEOTIDE SEQUENCE [LARGE SCALE GENOMIC DNA]</scope>
    <source>
        <strain evidence="10">AK93</strain>
    </source>
</reference>
<evidence type="ECO:0000259" key="8">
    <source>
        <dbReference type="Pfam" id="PF01435"/>
    </source>
</evidence>
<evidence type="ECO:0000256" key="3">
    <source>
        <dbReference type="ARBA" id="ARBA00022801"/>
    </source>
</evidence>
<evidence type="ECO:0000256" key="5">
    <source>
        <dbReference type="ARBA" id="ARBA00023049"/>
    </source>
</evidence>
<name>A0A3E0WQ29_9GAMM</name>
<feature type="signal peptide" evidence="7">
    <location>
        <begin position="1"/>
        <end position="23"/>
    </location>
</feature>
<keyword evidence="5 6" id="KW-0482">Metalloprotease</keyword>
<evidence type="ECO:0000313" key="9">
    <source>
        <dbReference type="EMBL" id="RFA34096.1"/>
    </source>
</evidence>
<dbReference type="GO" id="GO:0004222">
    <property type="term" value="F:metalloendopeptidase activity"/>
    <property type="evidence" value="ECO:0007669"/>
    <property type="project" value="InterPro"/>
</dbReference>
<dbReference type="PANTHER" id="PTHR22726:SF24">
    <property type="entry name" value="M48 FAMILY METALLOPEPTIDASE"/>
    <property type="match status" value="1"/>
</dbReference>
<dbReference type="InterPro" id="IPR051156">
    <property type="entry name" value="Mito/Outer_Membr_Metalloprot"/>
</dbReference>
<comment type="caution">
    <text evidence="9">The sequence shown here is derived from an EMBL/GenBank/DDBJ whole genome shotgun (WGS) entry which is preliminary data.</text>
</comment>
<feature type="chain" id="PRO_5017776208" evidence="7">
    <location>
        <begin position="24"/>
        <end position="264"/>
    </location>
</feature>
<protein>
    <submittedName>
        <fullName evidence="9">Peptidase</fullName>
    </submittedName>
</protein>
<dbReference type="CDD" id="cd07331">
    <property type="entry name" value="M48C_Oma1_like"/>
    <property type="match status" value="1"/>
</dbReference>
<keyword evidence="10" id="KW-1185">Reference proteome</keyword>
<evidence type="ECO:0000256" key="2">
    <source>
        <dbReference type="ARBA" id="ARBA00022723"/>
    </source>
</evidence>
<dbReference type="AlphaFoldDB" id="A0A3E0WQ29"/>
<evidence type="ECO:0000313" key="10">
    <source>
        <dbReference type="Proteomes" id="UP000256763"/>
    </source>
</evidence>
<dbReference type="GO" id="GO:0046872">
    <property type="term" value="F:metal ion binding"/>
    <property type="evidence" value="ECO:0007669"/>
    <property type="project" value="UniProtKB-KW"/>
</dbReference>
<dbReference type="Proteomes" id="UP000256763">
    <property type="component" value="Unassembled WGS sequence"/>
</dbReference>
<evidence type="ECO:0000256" key="7">
    <source>
        <dbReference type="SAM" id="SignalP"/>
    </source>
</evidence>
<dbReference type="RefSeq" id="WP_220359393.1">
    <property type="nucleotide sequence ID" value="NZ_NFZW01000017.1"/>
</dbReference>
<dbReference type="InterPro" id="IPR001915">
    <property type="entry name" value="Peptidase_M48"/>
</dbReference>
<feature type="domain" description="Peptidase M48" evidence="8">
    <location>
        <begin position="60"/>
        <end position="241"/>
    </location>
</feature>
<keyword evidence="4 6" id="KW-0862">Zinc</keyword>
<dbReference type="PANTHER" id="PTHR22726">
    <property type="entry name" value="METALLOENDOPEPTIDASE OMA1"/>
    <property type="match status" value="1"/>
</dbReference>
<keyword evidence="3 6" id="KW-0378">Hydrolase</keyword>
<comment type="similarity">
    <text evidence="6">Belongs to the peptidase M48 family.</text>
</comment>
<dbReference type="GO" id="GO:0016020">
    <property type="term" value="C:membrane"/>
    <property type="evidence" value="ECO:0007669"/>
    <property type="project" value="TreeGrafter"/>
</dbReference>
<keyword evidence="7" id="KW-0732">Signal</keyword>
<accession>A0A3E0WQ29</accession>
<comment type="cofactor">
    <cofactor evidence="6">
        <name>Zn(2+)</name>
        <dbReference type="ChEBI" id="CHEBI:29105"/>
    </cofactor>
    <text evidence="6">Binds 1 zinc ion per subunit.</text>
</comment>
<dbReference type="PROSITE" id="PS51257">
    <property type="entry name" value="PROKAR_LIPOPROTEIN"/>
    <property type="match status" value="1"/>
</dbReference>
<dbReference type="GO" id="GO:0051603">
    <property type="term" value="P:proteolysis involved in protein catabolic process"/>
    <property type="evidence" value="ECO:0007669"/>
    <property type="project" value="TreeGrafter"/>
</dbReference>
<proteinExistence type="inferred from homology"/>
<evidence type="ECO:0000256" key="4">
    <source>
        <dbReference type="ARBA" id="ARBA00022833"/>
    </source>
</evidence>
<gene>
    <name evidence="9" type="ORF">CAL65_15680</name>
</gene>
<evidence type="ECO:0000256" key="1">
    <source>
        <dbReference type="ARBA" id="ARBA00022670"/>
    </source>
</evidence>
<dbReference type="Pfam" id="PF01435">
    <property type="entry name" value="Peptidase_M48"/>
    <property type="match status" value="1"/>
</dbReference>